<dbReference type="AlphaFoldDB" id="A0A1B9NBK4"/>
<proteinExistence type="inferred from homology"/>
<evidence type="ECO:0000313" key="9">
    <source>
        <dbReference type="EMBL" id="OCG73979.1"/>
    </source>
</evidence>
<evidence type="ECO:0000313" key="10">
    <source>
        <dbReference type="Proteomes" id="UP000093355"/>
    </source>
</evidence>
<comment type="similarity">
    <text evidence="2">Belongs to the EamA transporter family.</text>
</comment>
<dbReference type="SUPFAM" id="SSF103481">
    <property type="entry name" value="Multidrug resistance efflux transporter EmrE"/>
    <property type="match status" value="2"/>
</dbReference>
<evidence type="ECO:0000256" key="3">
    <source>
        <dbReference type="ARBA" id="ARBA00022692"/>
    </source>
</evidence>
<evidence type="ECO:0000256" key="6">
    <source>
        <dbReference type="SAM" id="Phobius"/>
    </source>
</evidence>
<dbReference type="STRING" id="904291.A7J15_07190"/>
<dbReference type="PANTHER" id="PTHR32322">
    <property type="entry name" value="INNER MEMBRANE TRANSPORTER"/>
    <property type="match status" value="1"/>
</dbReference>
<evidence type="ECO:0000256" key="4">
    <source>
        <dbReference type="ARBA" id="ARBA00022989"/>
    </source>
</evidence>
<name>A0A1B9NBK4_9MICO</name>
<feature type="signal peptide" evidence="7">
    <location>
        <begin position="1"/>
        <end position="22"/>
    </location>
</feature>
<feature type="transmembrane region" description="Helical" evidence="6">
    <location>
        <begin position="99"/>
        <end position="117"/>
    </location>
</feature>
<feature type="transmembrane region" description="Helical" evidence="6">
    <location>
        <begin position="244"/>
        <end position="266"/>
    </location>
</feature>
<keyword evidence="10" id="KW-1185">Reference proteome</keyword>
<accession>A0A1B9NBK4</accession>
<gene>
    <name evidence="9" type="ORF">A7J15_07190</name>
</gene>
<dbReference type="EMBL" id="LXMD01000023">
    <property type="protein sequence ID" value="OCG73979.1"/>
    <property type="molecule type" value="Genomic_DNA"/>
</dbReference>
<reference evidence="9 10" key="1">
    <citation type="submission" date="2016-05" db="EMBL/GenBank/DDBJ databases">
        <authorList>
            <person name="Lavstsen T."/>
            <person name="Jespersen J.S."/>
        </authorList>
    </citation>
    <scope>NUCLEOTIDE SEQUENCE [LARGE SCALE GENOMIC DNA]</scope>
    <source>
        <strain evidence="9 10">YLB-01</strain>
    </source>
</reference>
<feature type="domain" description="EamA" evidence="8">
    <location>
        <begin position="4"/>
        <end position="144"/>
    </location>
</feature>
<feature type="transmembrane region" description="Helical" evidence="6">
    <location>
        <begin position="218"/>
        <end position="237"/>
    </location>
</feature>
<evidence type="ECO:0000256" key="1">
    <source>
        <dbReference type="ARBA" id="ARBA00004141"/>
    </source>
</evidence>
<feature type="transmembrane region" description="Helical" evidence="6">
    <location>
        <begin position="272"/>
        <end position="291"/>
    </location>
</feature>
<keyword evidence="3 6" id="KW-0812">Transmembrane</keyword>
<dbReference type="GO" id="GO:0016020">
    <property type="term" value="C:membrane"/>
    <property type="evidence" value="ECO:0007669"/>
    <property type="project" value="UniProtKB-SubCell"/>
</dbReference>
<dbReference type="OrthoDB" id="3577499at2"/>
<evidence type="ECO:0000259" key="8">
    <source>
        <dbReference type="Pfam" id="PF00892"/>
    </source>
</evidence>
<evidence type="ECO:0000256" key="2">
    <source>
        <dbReference type="ARBA" id="ARBA00007362"/>
    </source>
</evidence>
<dbReference type="InterPro" id="IPR000620">
    <property type="entry name" value="EamA_dom"/>
</dbReference>
<dbReference type="RefSeq" id="WP_067026400.1">
    <property type="nucleotide sequence ID" value="NZ_JRNY01000004.1"/>
</dbReference>
<feature type="chain" id="PRO_5008631894" description="EamA domain-containing protein" evidence="7">
    <location>
        <begin position="23"/>
        <end position="307"/>
    </location>
</feature>
<dbReference type="Pfam" id="PF00892">
    <property type="entry name" value="EamA"/>
    <property type="match status" value="2"/>
</dbReference>
<sequence>MPFVIAVLAAAVLFGTTGTSQALGPEGTTPFTVGGVRLVIGGTALAALTAAAAWLRRRRNPGAARPRATARPVGLMALTAVCLTVYQPLFFLGTSLNGVAVGTVIALGSSPVIAGVIEGVLHRRLPSGIWMSATALATVGVVLLGVGGGGEVAADPVGVLGSIGAGASFAVLAVAQRRLLDDGWHPFTVVGSMGGGSAVLAIPFLFAGDLSWLGEPRGVVMALWLGLATVPVAYALFTGGLGGLSAAAAATLTLGEPLTASGLGLAVLHEQLAPLAIAGLVVLGAGLALLARGSRAPRDPEPFAVEG</sequence>
<feature type="transmembrane region" description="Helical" evidence="6">
    <location>
        <begin position="38"/>
        <end position="55"/>
    </location>
</feature>
<dbReference type="Proteomes" id="UP000093355">
    <property type="component" value="Unassembled WGS sequence"/>
</dbReference>
<feature type="transmembrane region" description="Helical" evidence="6">
    <location>
        <begin position="75"/>
        <end position="93"/>
    </location>
</feature>
<feature type="transmembrane region" description="Helical" evidence="6">
    <location>
        <begin position="129"/>
        <end position="150"/>
    </location>
</feature>
<feature type="transmembrane region" description="Helical" evidence="6">
    <location>
        <begin position="187"/>
        <end position="206"/>
    </location>
</feature>
<dbReference type="InterPro" id="IPR037185">
    <property type="entry name" value="EmrE-like"/>
</dbReference>
<feature type="transmembrane region" description="Helical" evidence="6">
    <location>
        <begin position="156"/>
        <end position="175"/>
    </location>
</feature>
<dbReference type="PANTHER" id="PTHR32322:SF2">
    <property type="entry name" value="EAMA DOMAIN-CONTAINING PROTEIN"/>
    <property type="match status" value="1"/>
</dbReference>
<evidence type="ECO:0000256" key="5">
    <source>
        <dbReference type="ARBA" id="ARBA00023136"/>
    </source>
</evidence>
<keyword evidence="5 6" id="KW-0472">Membrane</keyword>
<comment type="subcellular location">
    <subcellularLocation>
        <location evidence="1">Membrane</location>
        <topology evidence="1">Multi-pass membrane protein</topology>
    </subcellularLocation>
</comment>
<comment type="caution">
    <text evidence="9">The sequence shown here is derived from an EMBL/GenBank/DDBJ whole genome shotgun (WGS) entry which is preliminary data.</text>
</comment>
<organism evidence="9 10">
    <name type="scientific">Microbacterium sediminis</name>
    <dbReference type="NCBI Taxonomy" id="904291"/>
    <lineage>
        <taxon>Bacteria</taxon>
        <taxon>Bacillati</taxon>
        <taxon>Actinomycetota</taxon>
        <taxon>Actinomycetes</taxon>
        <taxon>Micrococcales</taxon>
        <taxon>Microbacteriaceae</taxon>
        <taxon>Microbacterium</taxon>
    </lineage>
</organism>
<evidence type="ECO:0000256" key="7">
    <source>
        <dbReference type="SAM" id="SignalP"/>
    </source>
</evidence>
<protein>
    <recommendedName>
        <fullName evidence="8">EamA domain-containing protein</fullName>
    </recommendedName>
</protein>
<dbReference type="InterPro" id="IPR050638">
    <property type="entry name" value="AA-Vitamin_Transporters"/>
</dbReference>
<keyword evidence="7" id="KW-0732">Signal</keyword>
<feature type="domain" description="EamA" evidence="8">
    <location>
        <begin position="158"/>
        <end position="290"/>
    </location>
</feature>
<keyword evidence="4 6" id="KW-1133">Transmembrane helix</keyword>